<feature type="non-terminal residue" evidence="12">
    <location>
        <position position="193"/>
    </location>
</feature>
<evidence type="ECO:0000256" key="8">
    <source>
        <dbReference type="ARBA" id="ARBA00023004"/>
    </source>
</evidence>
<keyword evidence="6 11" id="KW-0223">Dioxygenase</keyword>
<reference evidence="12 13" key="1">
    <citation type="submission" date="2024-05" db="EMBL/GenBank/DDBJ databases">
        <authorList>
            <person name="Wallberg A."/>
        </authorList>
    </citation>
    <scope>NUCLEOTIDE SEQUENCE [LARGE SCALE GENOMIC DNA]</scope>
</reference>
<feature type="cross-link" description="3'-(S-cysteinyl)-tyrosine (Cys-Tyr)" evidence="9">
    <location>
        <begin position="93"/>
        <end position="169"/>
    </location>
</feature>
<accession>A0AAV2Q5B2</accession>
<dbReference type="EMBL" id="CAXKWB010003109">
    <property type="protein sequence ID" value="CAL4068368.1"/>
    <property type="molecule type" value="Genomic_DNA"/>
</dbReference>
<evidence type="ECO:0000256" key="2">
    <source>
        <dbReference type="ARBA" id="ARBA00006622"/>
    </source>
</evidence>
<evidence type="ECO:0000256" key="4">
    <source>
        <dbReference type="ARBA" id="ARBA00022723"/>
    </source>
</evidence>
<keyword evidence="7 11" id="KW-0560">Oxidoreductase</keyword>
<keyword evidence="13" id="KW-1185">Reference proteome</keyword>
<feature type="binding site" evidence="10">
    <location>
        <position position="86"/>
    </location>
    <ligand>
        <name>Fe cation</name>
        <dbReference type="ChEBI" id="CHEBI:24875"/>
        <note>catalytic</note>
    </ligand>
</feature>
<evidence type="ECO:0000256" key="7">
    <source>
        <dbReference type="ARBA" id="ARBA00023002"/>
    </source>
</evidence>
<dbReference type="Proteomes" id="UP001497623">
    <property type="component" value="Unassembled WGS sequence"/>
</dbReference>
<dbReference type="InterPro" id="IPR010300">
    <property type="entry name" value="CDO_1"/>
</dbReference>
<organism evidence="12 13">
    <name type="scientific">Meganyctiphanes norvegica</name>
    <name type="common">Northern krill</name>
    <name type="synonym">Thysanopoda norvegica</name>
    <dbReference type="NCBI Taxonomy" id="48144"/>
    <lineage>
        <taxon>Eukaryota</taxon>
        <taxon>Metazoa</taxon>
        <taxon>Ecdysozoa</taxon>
        <taxon>Arthropoda</taxon>
        <taxon>Crustacea</taxon>
        <taxon>Multicrustacea</taxon>
        <taxon>Malacostraca</taxon>
        <taxon>Eumalacostraca</taxon>
        <taxon>Eucarida</taxon>
        <taxon>Euphausiacea</taxon>
        <taxon>Euphausiidae</taxon>
        <taxon>Meganyctiphanes</taxon>
    </lineage>
</organism>
<feature type="binding site" evidence="10">
    <location>
        <position position="88"/>
    </location>
    <ligand>
        <name>Fe cation</name>
        <dbReference type="ChEBI" id="CHEBI:24875"/>
        <note>catalytic</note>
    </ligand>
</feature>
<evidence type="ECO:0000313" key="13">
    <source>
        <dbReference type="Proteomes" id="UP001497623"/>
    </source>
</evidence>
<dbReference type="AlphaFoldDB" id="A0AAV2Q5B2"/>
<evidence type="ECO:0000313" key="12">
    <source>
        <dbReference type="EMBL" id="CAL4068368.1"/>
    </source>
</evidence>
<dbReference type="CDD" id="cd10548">
    <property type="entry name" value="cupin_CDO"/>
    <property type="match status" value="1"/>
</dbReference>
<comment type="cofactor">
    <cofactor evidence="11">
        <name>Fe cation</name>
        <dbReference type="ChEBI" id="CHEBI:24875"/>
    </cofactor>
    <text evidence="11">Binds 1 Fe cation per subunit.</text>
</comment>
<gene>
    <name evidence="12" type="ORF">MNOR_LOCUS7170</name>
</gene>
<name>A0AAV2Q5B2_MEGNR</name>
<evidence type="ECO:0000256" key="9">
    <source>
        <dbReference type="PIRSR" id="PIRSR610300-50"/>
    </source>
</evidence>
<evidence type="ECO:0000256" key="1">
    <source>
        <dbReference type="ARBA" id="ARBA00004759"/>
    </source>
</evidence>
<evidence type="ECO:0000256" key="3">
    <source>
        <dbReference type="ARBA" id="ARBA00013133"/>
    </source>
</evidence>
<comment type="similarity">
    <text evidence="2 11">Belongs to the cysteine dioxygenase family.</text>
</comment>
<dbReference type="EC" id="1.13.11.20" evidence="3 11"/>
<dbReference type="PANTHER" id="PTHR12918">
    <property type="entry name" value="CYSTEINE DIOXYGENASE"/>
    <property type="match status" value="1"/>
</dbReference>
<dbReference type="PANTHER" id="PTHR12918:SF1">
    <property type="entry name" value="CYSTEINE DIOXYGENASE TYPE 1"/>
    <property type="match status" value="1"/>
</dbReference>
<evidence type="ECO:0000256" key="11">
    <source>
        <dbReference type="RuleBase" id="RU366010"/>
    </source>
</evidence>
<keyword evidence="4 10" id="KW-0479">Metal-binding</keyword>
<dbReference type="GO" id="GO:0008198">
    <property type="term" value="F:ferrous iron binding"/>
    <property type="evidence" value="ECO:0007669"/>
    <property type="project" value="TreeGrafter"/>
</dbReference>
<comment type="caution">
    <text evidence="12">The sequence shown here is derived from an EMBL/GenBank/DDBJ whole genome shotgun (WGS) entry which is preliminary data.</text>
</comment>
<dbReference type="InterPro" id="IPR014710">
    <property type="entry name" value="RmlC-like_jellyroll"/>
</dbReference>
<dbReference type="Pfam" id="PF05995">
    <property type="entry name" value="CDO_I"/>
    <property type="match status" value="1"/>
</dbReference>
<protein>
    <recommendedName>
        <fullName evidence="3 11">Cysteine dioxygenase</fullName>
        <ecNumber evidence="3 11">1.13.11.20</ecNumber>
    </recommendedName>
</protein>
<keyword evidence="5 9" id="KW-0883">Thioether bond</keyword>
<keyword evidence="8 10" id="KW-0408">Iron</keyword>
<sequence length="193" mass="21863">MENTAKKSAVVNTLDDLRAELHNVITDDHVDLEYVNKLMESYKAGDWEKYTSWDQKKYKRILLDEGNGKFNLMMVCWGPSQTSPIHDHAGAHCFLKVLEGQLEEVRYQNPKEISNVQDVNGSSVEDTGMVVKSKDVLDVNQVGYINDDLGLHSEGNTSNTQGAVSLHLYMPPFDECSTFDELTSRRTKCKINF</sequence>
<evidence type="ECO:0000256" key="6">
    <source>
        <dbReference type="ARBA" id="ARBA00022964"/>
    </source>
</evidence>
<dbReference type="GO" id="GO:0017172">
    <property type="term" value="F:cysteine dioxygenase activity"/>
    <property type="evidence" value="ECO:0007669"/>
    <property type="project" value="UniProtKB-UniRule"/>
</dbReference>
<dbReference type="GO" id="GO:0042412">
    <property type="term" value="P:taurine biosynthetic process"/>
    <property type="evidence" value="ECO:0007669"/>
    <property type="project" value="UniProtKB-UniRule"/>
</dbReference>
<proteinExistence type="inferred from homology"/>
<evidence type="ECO:0000256" key="5">
    <source>
        <dbReference type="ARBA" id="ARBA00022784"/>
    </source>
</evidence>
<evidence type="ECO:0000256" key="10">
    <source>
        <dbReference type="PIRSR" id="PIRSR610300-51"/>
    </source>
</evidence>
<comment type="pathway">
    <text evidence="1 11">Organosulfur biosynthesis; taurine biosynthesis; hypotaurine from L-cysteine: step 1/2.</text>
</comment>
<dbReference type="Gene3D" id="2.60.120.10">
    <property type="entry name" value="Jelly Rolls"/>
    <property type="match status" value="1"/>
</dbReference>
<dbReference type="InterPro" id="IPR011051">
    <property type="entry name" value="RmlC_Cupin_sf"/>
</dbReference>
<comment type="catalytic activity">
    <reaction evidence="11">
        <text>L-cysteine + O2 = 3-sulfino-L-alanine + H(+)</text>
        <dbReference type="Rhea" id="RHEA:20441"/>
        <dbReference type="ChEBI" id="CHEBI:15378"/>
        <dbReference type="ChEBI" id="CHEBI:15379"/>
        <dbReference type="ChEBI" id="CHEBI:35235"/>
        <dbReference type="ChEBI" id="CHEBI:61085"/>
        <dbReference type="EC" id="1.13.11.20"/>
    </reaction>
</comment>
<dbReference type="SUPFAM" id="SSF51182">
    <property type="entry name" value="RmlC-like cupins"/>
    <property type="match status" value="1"/>
</dbReference>
<dbReference type="GO" id="GO:0019448">
    <property type="term" value="P:L-cysteine catabolic process"/>
    <property type="evidence" value="ECO:0007669"/>
    <property type="project" value="TreeGrafter"/>
</dbReference>
<feature type="binding site" evidence="10">
    <location>
        <position position="152"/>
    </location>
    <ligand>
        <name>Fe cation</name>
        <dbReference type="ChEBI" id="CHEBI:24875"/>
        <note>catalytic</note>
    </ligand>
</feature>